<dbReference type="InterPro" id="IPR013655">
    <property type="entry name" value="PAS_fold_3"/>
</dbReference>
<organism evidence="9 10">
    <name type="scientific">Roseateles flavus</name>
    <dbReference type="NCBI Taxonomy" id="3149041"/>
    <lineage>
        <taxon>Bacteria</taxon>
        <taxon>Pseudomonadati</taxon>
        <taxon>Pseudomonadota</taxon>
        <taxon>Betaproteobacteria</taxon>
        <taxon>Burkholderiales</taxon>
        <taxon>Sphaerotilaceae</taxon>
        <taxon>Roseateles</taxon>
    </lineage>
</organism>
<evidence type="ECO:0000256" key="4">
    <source>
        <dbReference type="ARBA" id="ARBA00023136"/>
    </source>
</evidence>
<dbReference type="CDD" id="cd00130">
    <property type="entry name" value="PAS"/>
    <property type="match status" value="1"/>
</dbReference>
<dbReference type="EMBL" id="JBDPZC010000002">
    <property type="protein sequence ID" value="MEO3712361.1"/>
    <property type="molecule type" value="Genomic_DNA"/>
</dbReference>
<evidence type="ECO:0000259" key="6">
    <source>
        <dbReference type="PROSITE" id="PS50112"/>
    </source>
</evidence>
<dbReference type="InterPro" id="IPR000700">
    <property type="entry name" value="PAS-assoc_C"/>
</dbReference>
<name>A0ABV0GBD1_9BURK</name>
<keyword evidence="10" id="KW-1185">Reference proteome</keyword>
<dbReference type="PROSITE" id="PS50112">
    <property type="entry name" value="PAS"/>
    <property type="match status" value="1"/>
</dbReference>
<dbReference type="SUPFAM" id="SSF55785">
    <property type="entry name" value="PYP-like sensor domain (PAS domain)"/>
    <property type="match status" value="1"/>
</dbReference>
<dbReference type="InterPro" id="IPR043128">
    <property type="entry name" value="Rev_trsase/Diguanyl_cyclase"/>
</dbReference>
<evidence type="ECO:0000256" key="5">
    <source>
        <dbReference type="SAM" id="Phobius"/>
    </source>
</evidence>
<dbReference type="SMART" id="SM00086">
    <property type="entry name" value="PAC"/>
    <property type="match status" value="1"/>
</dbReference>
<evidence type="ECO:0000259" key="7">
    <source>
        <dbReference type="PROSITE" id="PS50113"/>
    </source>
</evidence>
<keyword evidence="3 5" id="KW-1133">Transmembrane helix</keyword>
<evidence type="ECO:0000259" key="8">
    <source>
        <dbReference type="PROSITE" id="PS50887"/>
    </source>
</evidence>
<dbReference type="GO" id="GO:0052621">
    <property type="term" value="F:diguanylate cyclase activity"/>
    <property type="evidence" value="ECO:0007669"/>
    <property type="project" value="UniProtKB-EC"/>
</dbReference>
<evidence type="ECO:0000313" key="10">
    <source>
        <dbReference type="Proteomes" id="UP001462640"/>
    </source>
</evidence>
<dbReference type="Pfam" id="PF08447">
    <property type="entry name" value="PAS_3"/>
    <property type="match status" value="1"/>
</dbReference>
<feature type="transmembrane region" description="Helical" evidence="5">
    <location>
        <begin position="298"/>
        <end position="319"/>
    </location>
</feature>
<dbReference type="CDD" id="cd01949">
    <property type="entry name" value="GGDEF"/>
    <property type="match status" value="1"/>
</dbReference>
<evidence type="ECO:0000313" key="9">
    <source>
        <dbReference type="EMBL" id="MEO3712361.1"/>
    </source>
</evidence>
<dbReference type="InterPro" id="IPR006189">
    <property type="entry name" value="CHASE_dom"/>
</dbReference>
<dbReference type="SUPFAM" id="SSF55073">
    <property type="entry name" value="Nucleotide cyclase"/>
    <property type="match status" value="1"/>
</dbReference>
<comment type="subcellular location">
    <subcellularLocation>
        <location evidence="1">Membrane</location>
    </subcellularLocation>
</comment>
<dbReference type="InterPro" id="IPR000014">
    <property type="entry name" value="PAS"/>
</dbReference>
<keyword evidence="2 5" id="KW-0812">Transmembrane</keyword>
<dbReference type="PANTHER" id="PTHR46663">
    <property type="entry name" value="DIGUANYLATE CYCLASE DGCT-RELATED"/>
    <property type="match status" value="1"/>
</dbReference>
<evidence type="ECO:0000256" key="2">
    <source>
        <dbReference type="ARBA" id="ARBA00022692"/>
    </source>
</evidence>
<dbReference type="PROSITE" id="PS50113">
    <property type="entry name" value="PAC"/>
    <property type="match status" value="1"/>
</dbReference>
<sequence>MSLRRRLLRWRARWRRGPHLAQGLPWAILLLGLMLSLGLWSHEREEAEQALQRDLDAALHAAGQRLSHRLDALQQVLSAVHALAQTQEPVLTGRSLDEARLGRFMEALPLGAEHAGLEGLALVRWMPGRAVDDKASPRALLGPLLPGPGQLGQPPDLWREALLQPALQRAWESGQVALSPALDLRSWRLGRSLGFVLVQPLFRSFPDGGRRLESWVLAPVALAALMDPLQAQMPRGLSLRLFDGEGLQDPPQIYPAAAVPARGQRHREERLHRGGQAWTLQLLVQPDYAPLTRLGEPLVLGLLGGLGSLLLALLAWALAGSRERAQALAQRMTRALRESEQRWAFALEGAGDGVWDWDMRADALVTTARWKALMGWSLAAGEPRLVQMLPLVHPDDHVQLRQRLRDCIQGGPGTFEVEYRVRAEGGGWRWLLARGRIVERDEGGDPLRMIGTLSDIDARRQSEAQIHFLARHDPLTELANRAHFSERLQQALAHARRYRESLGLILVDLDRFKPVNDIHGHAVGDELLQAMARRLKAAVRETDVVGRIGGDEFLVLLCGPVSRESARHVAEKIYNLVAQPLQLGDLSLELTCSVGLAMYPEDGEDEHSLKKAADDAMYASKRAGRLLLGTTGG</sequence>
<feature type="domain" description="PAC" evidence="7">
    <location>
        <begin position="415"/>
        <end position="468"/>
    </location>
</feature>
<dbReference type="Pfam" id="PF03924">
    <property type="entry name" value="CHASE"/>
    <property type="match status" value="1"/>
</dbReference>
<dbReference type="Proteomes" id="UP001462640">
    <property type="component" value="Unassembled WGS sequence"/>
</dbReference>
<comment type="caution">
    <text evidence="9">The sequence shown here is derived from an EMBL/GenBank/DDBJ whole genome shotgun (WGS) entry which is preliminary data.</text>
</comment>
<dbReference type="PROSITE" id="PS50887">
    <property type="entry name" value="GGDEF"/>
    <property type="match status" value="1"/>
</dbReference>
<protein>
    <submittedName>
        <fullName evidence="9">Diguanylate cyclase</fullName>
        <ecNumber evidence="9">2.7.7.65</ecNumber>
    </submittedName>
</protein>
<dbReference type="InterPro" id="IPR001610">
    <property type="entry name" value="PAC"/>
</dbReference>
<dbReference type="NCBIfam" id="TIGR00254">
    <property type="entry name" value="GGDEF"/>
    <property type="match status" value="1"/>
</dbReference>
<dbReference type="Gene3D" id="3.30.450.350">
    <property type="entry name" value="CHASE domain"/>
    <property type="match status" value="1"/>
</dbReference>
<accession>A0ABV0GBD1</accession>
<feature type="transmembrane region" description="Helical" evidence="5">
    <location>
        <begin position="20"/>
        <end position="40"/>
    </location>
</feature>
<evidence type="ECO:0000256" key="1">
    <source>
        <dbReference type="ARBA" id="ARBA00004370"/>
    </source>
</evidence>
<dbReference type="NCBIfam" id="TIGR00229">
    <property type="entry name" value="sensory_box"/>
    <property type="match status" value="1"/>
</dbReference>
<dbReference type="SMART" id="SM01079">
    <property type="entry name" value="CHASE"/>
    <property type="match status" value="1"/>
</dbReference>
<keyword evidence="4 5" id="KW-0472">Membrane</keyword>
<feature type="domain" description="GGDEF" evidence="8">
    <location>
        <begin position="500"/>
        <end position="633"/>
    </location>
</feature>
<dbReference type="EC" id="2.7.7.65" evidence="9"/>
<dbReference type="Gene3D" id="3.30.450.20">
    <property type="entry name" value="PAS domain"/>
    <property type="match status" value="1"/>
</dbReference>
<dbReference type="InterPro" id="IPR035965">
    <property type="entry name" value="PAS-like_dom_sf"/>
</dbReference>
<dbReference type="InterPro" id="IPR029787">
    <property type="entry name" value="Nucleotide_cyclase"/>
</dbReference>
<dbReference type="RefSeq" id="WP_347607604.1">
    <property type="nucleotide sequence ID" value="NZ_JBDPZC010000002.1"/>
</dbReference>
<reference evidence="9 10" key="1">
    <citation type="submission" date="2024-05" db="EMBL/GenBank/DDBJ databases">
        <title>Roseateles sp. 2.12 16S ribosomal RNA gene Genome sequencing and assembly.</title>
        <authorList>
            <person name="Woo H."/>
        </authorList>
    </citation>
    <scope>NUCLEOTIDE SEQUENCE [LARGE SCALE GENOMIC DNA]</scope>
    <source>
        <strain evidence="9 10">2.12</strain>
    </source>
</reference>
<keyword evidence="9" id="KW-0808">Transferase</keyword>
<feature type="domain" description="PAS" evidence="6">
    <location>
        <begin position="339"/>
        <end position="411"/>
    </location>
</feature>
<dbReference type="Pfam" id="PF00990">
    <property type="entry name" value="GGDEF"/>
    <property type="match status" value="1"/>
</dbReference>
<dbReference type="Gene3D" id="3.30.70.270">
    <property type="match status" value="1"/>
</dbReference>
<keyword evidence="9" id="KW-0548">Nucleotidyltransferase</keyword>
<dbReference type="InterPro" id="IPR052163">
    <property type="entry name" value="DGC-Regulatory_Protein"/>
</dbReference>
<dbReference type="InterPro" id="IPR042240">
    <property type="entry name" value="CHASE_sf"/>
</dbReference>
<proteinExistence type="predicted"/>
<evidence type="ECO:0000256" key="3">
    <source>
        <dbReference type="ARBA" id="ARBA00022989"/>
    </source>
</evidence>
<dbReference type="InterPro" id="IPR000160">
    <property type="entry name" value="GGDEF_dom"/>
</dbReference>
<dbReference type="PANTHER" id="PTHR46663:SF3">
    <property type="entry name" value="SLL0267 PROTEIN"/>
    <property type="match status" value="1"/>
</dbReference>
<dbReference type="SMART" id="SM00267">
    <property type="entry name" value="GGDEF"/>
    <property type="match status" value="1"/>
</dbReference>
<gene>
    <name evidence="9" type="ORF">ABDJ40_06210</name>
</gene>